<keyword evidence="12" id="KW-0961">Cell wall biogenesis/degradation</keyword>
<evidence type="ECO:0000256" key="2">
    <source>
        <dbReference type="ARBA" id="ARBA00004477"/>
    </source>
</evidence>
<gene>
    <name evidence="14" type="ORF">NADFUDRAFT_84526</name>
</gene>
<keyword evidence="7 13" id="KW-0812">Transmembrane</keyword>
<keyword evidence="10 13" id="KW-1133">Transmembrane helix</keyword>
<keyword evidence="8" id="KW-0256">Endoplasmic reticulum</keyword>
<dbReference type="OrthoDB" id="2189463at2759"/>
<reference evidence="14 15" key="1">
    <citation type="journal article" date="2016" name="Proc. Natl. Acad. Sci. U.S.A.">
        <title>Comparative genomics of biotechnologically important yeasts.</title>
        <authorList>
            <person name="Riley R."/>
            <person name="Haridas S."/>
            <person name="Wolfe K.H."/>
            <person name="Lopes M.R."/>
            <person name="Hittinger C.T."/>
            <person name="Goeker M."/>
            <person name="Salamov A.A."/>
            <person name="Wisecaver J.H."/>
            <person name="Long T.M."/>
            <person name="Calvey C.H."/>
            <person name="Aerts A.L."/>
            <person name="Barry K.W."/>
            <person name="Choi C."/>
            <person name="Clum A."/>
            <person name="Coughlan A.Y."/>
            <person name="Deshpande S."/>
            <person name="Douglass A.P."/>
            <person name="Hanson S.J."/>
            <person name="Klenk H.-P."/>
            <person name="LaButti K.M."/>
            <person name="Lapidus A."/>
            <person name="Lindquist E.A."/>
            <person name="Lipzen A.M."/>
            <person name="Meier-Kolthoff J.P."/>
            <person name="Ohm R.A."/>
            <person name="Otillar R.P."/>
            <person name="Pangilinan J.L."/>
            <person name="Peng Y."/>
            <person name="Rokas A."/>
            <person name="Rosa C.A."/>
            <person name="Scheuner C."/>
            <person name="Sibirny A.A."/>
            <person name="Slot J.C."/>
            <person name="Stielow J.B."/>
            <person name="Sun H."/>
            <person name="Kurtzman C.P."/>
            <person name="Blackwell M."/>
            <person name="Grigoriev I.V."/>
            <person name="Jeffries T.W."/>
        </authorList>
    </citation>
    <scope>NUCLEOTIDE SEQUENCE [LARGE SCALE GENOMIC DNA]</scope>
    <source>
        <strain evidence="14 15">DSM 6958</strain>
    </source>
</reference>
<feature type="transmembrane region" description="Helical" evidence="13">
    <location>
        <begin position="193"/>
        <end position="215"/>
    </location>
</feature>
<evidence type="ECO:0000256" key="7">
    <source>
        <dbReference type="ARBA" id="ARBA00022692"/>
    </source>
</evidence>
<feature type="transmembrane region" description="Helical" evidence="13">
    <location>
        <begin position="254"/>
        <end position="273"/>
    </location>
</feature>
<evidence type="ECO:0000256" key="4">
    <source>
        <dbReference type="ARBA" id="ARBA00011864"/>
    </source>
</evidence>
<evidence type="ECO:0000256" key="13">
    <source>
        <dbReference type="SAM" id="Phobius"/>
    </source>
</evidence>
<organism evidence="14 15">
    <name type="scientific">Nadsonia fulvescens var. elongata DSM 6958</name>
    <dbReference type="NCBI Taxonomy" id="857566"/>
    <lineage>
        <taxon>Eukaryota</taxon>
        <taxon>Fungi</taxon>
        <taxon>Dikarya</taxon>
        <taxon>Ascomycota</taxon>
        <taxon>Saccharomycotina</taxon>
        <taxon>Dipodascomycetes</taxon>
        <taxon>Dipodascales</taxon>
        <taxon>Dipodascales incertae sedis</taxon>
        <taxon>Nadsonia</taxon>
    </lineage>
</organism>
<evidence type="ECO:0000313" key="15">
    <source>
        <dbReference type="Proteomes" id="UP000095009"/>
    </source>
</evidence>
<accession>A0A1E3PEU0</accession>
<evidence type="ECO:0000256" key="10">
    <source>
        <dbReference type="ARBA" id="ARBA00022989"/>
    </source>
</evidence>
<dbReference type="PANTHER" id="PTHR35329">
    <property type="entry name" value="CHITIN SYNTHASE EXPORT CHAPERONE"/>
    <property type="match status" value="1"/>
</dbReference>
<dbReference type="InterPro" id="IPR022057">
    <property type="entry name" value="Chs7"/>
</dbReference>
<evidence type="ECO:0000256" key="1">
    <source>
        <dbReference type="ARBA" id="ARBA00002732"/>
    </source>
</evidence>
<dbReference type="PANTHER" id="PTHR35329:SF2">
    <property type="entry name" value="CHITIN SYNTHASE EXPORT CHAPERONE"/>
    <property type="match status" value="1"/>
</dbReference>
<feature type="transmembrane region" description="Helical" evidence="13">
    <location>
        <begin position="152"/>
        <end position="173"/>
    </location>
</feature>
<dbReference type="GO" id="GO:0005789">
    <property type="term" value="C:endoplasmic reticulum membrane"/>
    <property type="evidence" value="ECO:0007669"/>
    <property type="project" value="UniProtKB-SubCell"/>
</dbReference>
<feature type="transmembrane region" description="Helical" evidence="13">
    <location>
        <begin position="85"/>
        <end position="102"/>
    </location>
</feature>
<dbReference type="GO" id="GO:0015031">
    <property type="term" value="P:protein transport"/>
    <property type="evidence" value="ECO:0007669"/>
    <property type="project" value="UniProtKB-KW"/>
</dbReference>
<keyword evidence="15" id="KW-1185">Reference proteome</keyword>
<evidence type="ECO:0000256" key="12">
    <source>
        <dbReference type="ARBA" id="ARBA00023316"/>
    </source>
</evidence>
<evidence type="ECO:0000313" key="14">
    <source>
        <dbReference type="EMBL" id="ODQ63407.1"/>
    </source>
</evidence>
<feature type="transmembrane region" description="Helical" evidence="13">
    <location>
        <begin position="114"/>
        <end position="140"/>
    </location>
</feature>
<comment type="similarity">
    <text evidence="3">Belongs to the CHS7 family.</text>
</comment>
<evidence type="ECO:0000256" key="3">
    <source>
        <dbReference type="ARBA" id="ARBA00009274"/>
    </source>
</evidence>
<dbReference type="AlphaFoldDB" id="A0A1E3PEU0"/>
<dbReference type="GO" id="GO:0051082">
    <property type="term" value="F:unfolded protein binding"/>
    <property type="evidence" value="ECO:0007669"/>
    <property type="project" value="TreeGrafter"/>
</dbReference>
<comment type="subcellular location">
    <subcellularLocation>
        <location evidence="2">Endoplasmic reticulum membrane</location>
        <topology evidence="2">Multi-pass membrane protein</topology>
    </subcellularLocation>
</comment>
<proteinExistence type="inferred from homology"/>
<keyword evidence="9" id="KW-0653">Protein transport</keyword>
<dbReference type="Proteomes" id="UP000095009">
    <property type="component" value="Unassembled WGS sequence"/>
</dbReference>
<sequence>MAFGDFELICSRAAMPLCPLLGGSTANGVIHTGILTQCYARSIELANTVIFQVGAGIINIGSYAILGIMIYNIRSKYTAIGRKEILRFFYLYTLLNFMSLIIDTGVVPVGTRPYPYFVAIHLGITSAVCWSLMINGFLGFQFYEDGTRFSLALLDLSTLASFVLTFVISLVTFQSWGGSAMNSTNNTTGLFVVAYLLNAIFVFIYCASQVFLVIFTLGELWPLGAIGLGLFFFCVGQVLLYGFSSTICSNVHHYLDGIFFATVCNTFAVMMIYKFWDMITKEDLEFSVSTKENPWEVQEYLEDHDTRYDNGSDYAGSTYNLNSHAF</sequence>
<name>A0A1E3PEU0_9ASCO</name>
<dbReference type="GO" id="GO:0071555">
    <property type="term" value="P:cell wall organization"/>
    <property type="evidence" value="ECO:0007669"/>
    <property type="project" value="UniProtKB-KW"/>
</dbReference>
<evidence type="ECO:0000256" key="8">
    <source>
        <dbReference type="ARBA" id="ARBA00022824"/>
    </source>
</evidence>
<dbReference type="EMBL" id="KV454415">
    <property type="protein sequence ID" value="ODQ63407.1"/>
    <property type="molecule type" value="Genomic_DNA"/>
</dbReference>
<feature type="transmembrane region" description="Helical" evidence="13">
    <location>
        <begin position="49"/>
        <end position="73"/>
    </location>
</feature>
<dbReference type="GO" id="GO:0006457">
    <property type="term" value="P:protein folding"/>
    <property type="evidence" value="ECO:0007669"/>
    <property type="project" value="TreeGrafter"/>
</dbReference>
<evidence type="ECO:0000256" key="5">
    <source>
        <dbReference type="ARBA" id="ARBA00018354"/>
    </source>
</evidence>
<feature type="transmembrane region" description="Helical" evidence="13">
    <location>
        <begin position="220"/>
        <end position="242"/>
    </location>
</feature>
<protein>
    <recommendedName>
        <fullName evidence="5">Chitin synthase export chaperone</fullName>
    </recommendedName>
</protein>
<dbReference type="Pfam" id="PF12271">
    <property type="entry name" value="Chs7"/>
    <property type="match status" value="1"/>
</dbReference>
<evidence type="ECO:0000256" key="9">
    <source>
        <dbReference type="ARBA" id="ARBA00022927"/>
    </source>
</evidence>
<keyword evidence="11 13" id="KW-0472">Membrane</keyword>
<keyword evidence="6" id="KW-0813">Transport</keyword>
<evidence type="ECO:0000256" key="6">
    <source>
        <dbReference type="ARBA" id="ARBA00022448"/>
    </source>
</evidence>
<comment type="function">
    <text evidence="1">Chaperone required for the export of the chitin synthase CHS3 from the endoplasmic reticulum.</text>
</comment>
<comment type="subunit">
    <text evidence="4">Interacts with CHS3.</text>
</comment>
<dbReference type="STRING" id="857566.A0A1E3PEU0"/>
<evidence type="ECO:0000256" key="11">
    <source>
        <dbReference type="ARBA" id="ARBA00023136"/>
    </source>
</evidence>